<protein>
    <submittedName>
        <fullName evidence="1">Uncharacterized protein</fullName>
    </submittedName>
</protein>
<reference evidence="1" key="1">
    <citation type="submission" date="2018-06" db="EMBL/GenBank/DDBJ databases">
        <authorList>
            <person name="Zhirakovskaya E."/>
        </authorList>
    </citation>
    <scope>NUCLEOTIDE SEQUENCE</scope>
</reference>
<gene>
    <name evidence="1" type="ORF">MNBD_GAMMA23-439</name>
</gene>
<sequence>MNIKNNTQKYFLVSLLMVGTYFFAHTAVFAANKAKPTSTSIEFKLFPSNYFTDYDVSASLTGSDSRGINLTGNIVEKLLPRTAFLGTRASPIQTTTEFFAMGMGFGTAIVTSYYSTNVNVRRFLGVSGDITTVKATTTDIPVRAKIGQSGIIGNYVDNRNFTSTLSWQLEDGFNGQAKLIFLNTTNKPSGDLDNTFKTTYLIQENGKRETVELETYNDTIKITVTLKGRY</sequence>
<name>A0A3B0ZG42_9ZZZZ</name>
<evidence type="ECO:0000313" key="1">
    <source>
        <dbReference type="EMBL" id="VAW92468.1"/>
    </source>
</evidence>
<dbReference type="EMBL" id="UOFT01000025">
    <property type="protein sequence ID" value="VAW92468.1"/>
    <property type="molecule type" value="Genomic_DNA"/>
</dbReference>
<accession>A0A3B0ZG42</accession>
<dbReference type="AlphaFoldDB" id="A0A3B0ZG42"/>
<proteinExistence type="predicted"/>
<organism evidence="1">
    <name type="scientific">hydrothermal vent metagenome</name>
    <dbReference type="NCBI Taxonomy" id="652676"/>
    <lineage>
        <taxon>unclassified sequences</taxon>
        <taxon>metagenomes</taxon>
        <taxon>ecological metagenomes</taxon>
    </lineage>
</organism>